<comment type="subcellular location">
    <subcellularLocation>
        <location evidence="1 9">Cell inner membrane</location>
        <topology evidence="1 9">Single-pass membrane protein</topology>
    </subcellularLocation>
</comment>
<feature type="transmembrane region" description="Helical" evidence="9">
    <location>
        <begin position="67"/>
        <end position="85"/>
    </location>
</feature>
<evidence type="ECO:0000256" key="10">
    <source>
        <dbReference type="SAM" id="MobiDB-lite"/>
    </source>
</evidence>
<evidence type="ECO:0000256" key="9">
    <source>
        <dbReference type="RuleBase" id="RU365093"/>
    </source>
</evidence>
<dbReference type="PRINTS" id="PR01490">
    <property type="entry name" value="RTXTOXIND"/>
</dbReference>
<evidence type="ECO:0000256" key="6">
    <source>
        <dbReference type="ARBA" id="ARBA00022692"/>
    </source>
</evidence>
<dbReference type="EMBL" id="JBBKZU010000024">
    <property type="protein sequence ID" value="MEJ8815774.1"/>
    <property type="molecule type" value="Genomic_DNA"/>
</dbReference>
<dbReference type="InterPro" id="IPR010129">
    <property type="entry name" value="T1SS_HlyD"/>
</dbReference>
<organism evidence="13 14">
    <name type="scientific">Variovorax ureilyticus</name>
    <dbReference type="NCBI Taxonomy" id="1836198"/>
    <lineage>
        <taxon>Bacteria</taxon>
        <taxon>Pseudomonadati</taxon>
        <taxon>Pseudomonadota</taxon>
        <taxon>Betaproteobacteria</taxon>
        <taxon>Burkholderiales</taxon>
        <taxon>Comamonadaceae</taxon>
        <taxon>Variovorax</taxon>
    </lineage>
</organism>
<feature type="domain" description="AprE-like beta-barrel" evidence="12">
    <location>
        <begin position="323"/>
        <end position="419"/>
    </location>
</feature>
<accession>A0ABU8VQ42</accession>
<dbReference type="NCBIfam" id="TIGR01843">
    <property type="entry name" value="type_I_hlyD"/>
    <property type="match status" value="1"/>
</dbReference>
<evidence type="ECO:0000259" key="11">
    <source>
        <dbReference type="Pfam" id="PF25917"/>
    </source>
</evidence>
<dbReference type="Pfam" id="PF25917">
    <property type="entry name" value="BSH_RND"/>
    <property type="match status" value="1"/>
</dbReference>
<evidence type="ECO:0000256" key="3">
    <source>
        <dbReference type="ARBA" id="ARBA00022448"/>
    </source>
</evidence>
<feature type="domain" description="Multidrug resistance protein MdtA-like barrel-sandwich hybrid" evidence="11">
    <location>
        <begin position="112"/>
        <end position="312"/>
    </location>
</feature>
<dbReference type="InterPro" id="IPR058625">
    <property type="entry name" value="MdtA-like_BSH"/>
</dbReference>
<dbReference type="Gene3D" id="2.40.30.170">
    <property type="match status" value="1"/>
</dbReference>
<dbReference type="PANTHER" id="PTHR30386">
    <property type="entry name" value="MEMBRANE FUSION SUBUNIT OF EMRAB-TOLC MULTIDRUG EFFLUX PUMP"/>
    <property type="match status" value="1"/>
</dbReference>
<keyword evidence="5 9" id="KW-0997">Cell inner membrane</keyword>
<proteinExistence type="inferred from homology"/>
<keyword evidence="4 9" id="KW-1003">Cell membrane</keyword>
<evidence type="ECO:0000313" key="14">
    <source>
        <dbReference type="Proteomes" id="UP001365846"/>
    </source>
</evidence>
<protein>
    <recommendedName>
        <fullName evidence="9">Membrane fusion protein (MFP) family protein</fullName>
    </recommendedName>
</protein>
<keyword evidence="14" id="KW-1185">Reference proteome</keyword>
<keyword evidence="7 9" id="KW-1133">Transmembrane helix</keyword>
<dbReference type="PANTHER" id="PTHR30386:SF26">
    <property type="entry name" value="TRANSPORT PROTEIN COMB"/>
    <property type="match status" value="1"/>
</dbReference>
<evidence type="ECO:0000313" key="13">
    <source>
        <dbReference type="EMBL" id="MEJ8815774.1"/>
    </source>
</evidence>
<reference evidence="13 14" key="1">
    <citation type="submission" date="2024-03" db="EMBL/GenBank/DDBJ databases">
        <title>Novel species of the genus Variovorax.</title>
        <authorList>
            <person name="Liu Q."/>
            <person name="Xin Y.-H."/>
        </authorList>
    </citation>
    <scope>NUCLEOTIDE SEQUENCE [LARGE SCALE GENOMIC DNA]</scope>
    <source>
        <strain evidence="13 14">KACC 18899</strain>
    </source>
</reference>
<keyword evidence="8 9" id="KW-0472">Membrane</keyword>
<evidence type="ECO:0000256" key="5">
    <source>
        <dbReference type="ARBA" id="ARBA00022519"/>
    </source>
</evidence>
<name>A0ABU8VQ42_9BURK</name>
<gene>
    <name evidence="13" type="ORF">WKW77_32250</name>
</gene>
<evidence type="ECO:0000256" key="4">
    <source>
        <dbReference type="ARBA" id="ARBA00022475"/>
    </source>
</evidence>
<evidence type="ECO:0000256" key="8">
    <source>
        <dbReference type="ARBA" id="ARBA00023136"/>
    </source>
</evidence>
<dbReference type="PROSITE" id="PS00543">
    <property type="entry name" value="HLYD_FAMILY"/>
    <property type="match status" value="1"/>
</dbReference>
<evidence type="ECO:0000259" key="12">
    <source>
        <dbReference type="Pfam" id="PF26002"/>
    </source>
</evidence>
<keyword evidence="6 9" id="KW-0812">Transmembrane</keyword>
<comment type="caution">
    <text evidence="13">The sequence shown here is derived from an EMBL/GenBank/DDBJ whole genome shotgun (WGS) entry which is preliminary data.</text>
</comment>
<keyword evidence="3 9" id="KW-0813">Transport</keyword>
<feature type="region of interest" description="Disordered" evidence="10">
    <location>
        <begin position="1"/>
        <end position="38"/>
    </location>
</feature>
<evidence type="ECO:0000256" key="1">
    <source>
        <dbReference type="ARBA" id="ARBA00004377"/>
    </source>
</evidence>
<dbReference type="InterPro" id="IPR006144">
    <property type="entry name" value="Secretion_HlyD_CS"/>
</dbReference>
<comment type="similarity">
    <text evidence="2 9">Belongs to the membrane fusion protein (MFP) (TC 8.A.1) family.</text>
</comment>
<sequence length="441" mass="48707">MSDDTPDRLPAAAGANDKQRHAGTNPPPAIRNAAERPATARVRKEDLAFMHDLREAMLVQKTPGSMLVLYLIAVIVVVALVWAHFARVEEVTVGEGRVIPASREQVIQSLEGGILGAMYVHEGDVVERGQVLLEIDPTRAGAAYREGVSKVVALKASIARLRAEAYQEPLKFPDDVMAVPTIVNDETRAFNARQQTLSESVRALRRSLDLAEREIGLSEPLSARGLMSEVEILRMKRQANEFRLQIAERQNKFRSDANADLTRLEGELAQAKENVGAREDVMKRTTIRAPLKGTVKNIRVTTIGGVIQQGADIMEIVPLEDQLVIEAKIKPSDVAFIRPNLPAVVKISAYDYAIYGGLKGEVEHISPDTLKDDEKARQGRADASYYRLLVRTDKASLHAGEKDFPIIPGMTATVEVRTGEKTILSYLLKPVLKAREAFRER</sequence>
<dbReference type="InterPro" id="IPR058982">
    <property type="entry name" value="Beta-barrel_AprE"/>
</dbReference>
<dbReference type="InterPro" id="IPR050739">
    <property type="entry name" value="MFP"/>
</dbReference>
<dbReference type="Gene3D" id="1.10.287.470">
    <property type="entry name" value="Helix hairpin bin"/>
    <property type="match status" value="1"/>
</dbReference>
<dbReference type="Gene3D" id="2.40.50.100">
    <property type="match status" value="1"/>
</dbReference>
<evidence type="ECO:0000256" key="7">
    <source>
        <dbReference type="ARBA" id="ARBA00022989"/>
    </source>
</evidence>
<dbReference type="Proteomes" id="UP001365846">
    <property type="component" value="Unassembled WGS sequence"/>
</dbReference>
<evidence type="ECO:0000256" key="2">
    <source>
        <dbReference type="ARBA" id="ARBA00009477"/>
    </source>
</evidence>
<dbReference type="Pfam" id="PF26002">
    <property type="entry name" value="Beta-barrel_AprE"/>
    <property type="match status" value="1"/>
</dbReference>